<dbReference type="InterPro" id="IPR027105">
    <property type="entry name" value="Prp31"/>
</dbReference>
<dbReference type="Gene3D" id="1.10.246.90">
    <property type="entry name" value="Nop domain"/>
    <property type="match status" value="1"/>
</dbReference>
<name>A0A2G2ZHM3_CAPAN</name>
<dbReference type="Pfam" id="PF01798">
    <property type="entry name" value="Nop"/>
    <property type="match status" value="1"/>
</dbReference>
<comment type="caution">
    <text evidence="3">The sequence shown here is derived from an EMBL/GenBank/DDBJ whole genome shotgun (WGS) entry which is preliminary data.</text>
</comment>
<protein>
    <recommendedName>
        <fullName evidence="2">Nop domain-containing protein</fullName>
    </recommendedName>
</protein>
<dbReference type="PANTHER" id="PTHR13904">
    <property type="entry name" value="PRE-MRNA SPLICING FACTOR PRP31"/>
    <property type="match status" value="1"/>
</dbReference>
<feature type="domain" description="Nop" evidence="2">
    <location>
        <begin position="45"/>
        <end position="174"/>
    </location>
</feature>
<dbReference type="GO" id="GO:0071011">
    <property type="term" value="C:precatalytic spliceosome"/>
    <property type="evidence" value="ECO:0000318"/>
    <property type="project" value="GO_Central"/>
</dbReference>
<reference evidence="3 4" key="2">
    <citation type="journal article" date="2017" name="Genome Biol.">
        <title>New reference genome sequences of hot pepper reveal the massive evolution of plant disease-resistance genes by retroduplication.</title>
        <authorList>
            <person name="Kim S."/>
            <person name="Park J."/>
            <person name="Yeom S.I."/>
            <person name="Kim Y.M."/>
            <person name="Seo E."/>
            <person name="Kim K.T."/>
            <person name="Kim M.S."/>
            <person name="Lee J.M."/>
            <person name="Cheong K."/>
            <person name="Shin H.S."/>
            <person name="Kim S.B."/>
            <person name="Han K."/>
            <person name="Lee J."/>
            <person name="Park M."/>
            <person name="Lee H.A."/>
            <person name="Lee H.Y."/>
            <person name="Lee Y."/>
            <person name="Oh S."/>
            <person name="Lee J.H."/>
            <person name="Choi E."/>
            <person name="Choi E."/>
            <person name="Lee S.E."/>
            <person name="Jeon J."/>
            <person name="Kim H."/>
            <person name="Choi G."/>
            <person name="Song H."/>
            <person name="Lee J."/>
            <person name="Lee S.C."/>
            <person name="Kwon J.K."/>
            <person name="Lee H.Y."/>
            <person name="Koo N."/>
            <person name="Hong Y."/>
            <person name="Kim R.W."/>
            <person name="Kang W.H."/>
            <person name="Huh J.H."/>
            <person name="Kang B.C."/>
            <person name="Yang T.J."/>
            <person name="Lee Y.H."/>
            <person name="Bennetzen J.L."/>
            <person name="Choi D."/>
        </authorList>
    </citation>
    <scope>NUCLEOTIDE SEQUENCE [LARGE SCALE GENOMIC DNA]</scope>
    <source>
        <strain evidence="4">cv. CM334</strain>
    </source>
</reference>
<sequence>MMAICALDSLLIGLEELNDNVADLDIAEQMEQDGNLLDAVFTLQKLESVVANPIEFSCVFKKIRNKMDVNFVDLEGLYPVEIIEVVTISALSTIGKAFTEDVLYKIVQACNKVLALDSTKKKVLDFIKNRMGCLAPNLIVVFGSVVSVKFVGAARSLLSLEIMSCDDIELLGTNLRIYHYSLPWNLIILDPNLSTVSKKYKLASNMDSTRGDPTGEYGISLREEILQVIEEWKKPRLVPVPDSTESEPFRKRRDGRGPGHFLPIKKKHAYNIMKLVNNIIFGIPEKFKEGYGMLGQVGSGGAGTMSSSAFKISNSGKQLARSEIQRN</sequence>
<gene>
    <name evidence="3" type="ORF">T459_14498</name>
</gene>
<proteinExistence type="predicted"/>
<dbReference type="GO" id="GO:0097526">
    <property type="term" value="C:spliceosomal tri-snRNP complex"/>
    <property type="evidence" value="ECO:0000318"/>
    <property type="project" value="GO_Central"/>
</dbReference>
<reference evidence="3 4" key="1">
    <citation type="journal article" date="2014" name="Nat. Genet.">
        <title>Genome sequence of the hot pepper provides insights into the evolution of pungency in Capsicum species.</title>
        <authorList>
            <person name="Kim S."/>
            <person name="Park M."/>
            <person name="Yeom S.I."/>
            <person name="Kim Y.M."/>
            <person name="Lee J.M."/>
            <person name="Lee H.A."/>
            <person name="Seo E."/>
            <person name="Choi J."/>
            <person name="Cheong K."/>
            <person name="Kim K.T."/>
            <person name="Jung K."/>
            <person name="Lee G.W."/>
            <person name="Oh S.K."/>
            <person name="Bae C."/>
            <person name="Kim S.B."/>
            <person name="Lee H.Y."/>
            <person name="Kim S.Y."/>
            <person name="Kim M.S."/>
            <person name="Kang B.C."/>
            <person name="Jo Y.D."/>
            <person name="Yang H.B."/>
            <person name="Jeong H.J."/>
            <person name="Kang W.H."/>
            <person name="Kwon J.K."/>
            <person name="Shin C."/>
            <person name="Lim J.Y."/>
            <person name="Park J.H."/>
            <person name="Huh J.H."/>
            <person name="Kim J.S."/>
            <person name="Kim B.D."/>
            <person name="Cohen O."/>
            <person name="Paran I."/>
            <person name="Suh M.C."/>
            <person name="Lee S.B."/>
            <person name="Kim Y.K."/>
            <person name="Shin Y."/>
            <person name="Noh S.J."/>
            <person name="Park J."/>
            <person name="Seo Y.S."/>
            <person name="Kwon S.Y."/>
            <person name="Kim H.A."/>
            <person name="Park J.M."/>
            <person name="Kim H.J."/>
            <person name="Choi S.B."/>
            <person name="Bosland P.W."/>
            <person name="Reeves G."/>
            <person name="Jo S.H."/>
            <person name="Lee B.W."/>
            <person name="Cho H.T."/>
            <person name="Choi H.S."/>
            <person name="Lee M.S."/>
            <person name="Yu Y."/>
            <person name="Do Choi Y."/>
            <person name="Park B.S."/>
            <person name="van Deynze A."/>
            <person name="Ashrafi H."/>
            <person name="Hill T."/>
            <person name="Kim W.T."/>
            <person name="Pai H.S."/>
            <person name="Ahn H.K."/>
            <person name="Yeam I."/>
            <person name="Giovannoni J.J."/>
            <person name="Rose J.K."/>
            <person name="Sorensen I."/>
            <person name="Lee S.J."/>
            <person name="Kim R.W."/>
            <person name="Choi I.Y."/>
            <person name="Choi B.S."/>
            <person name="Lim J.S."/>
            <person name="Lee Y.H."/>
            <person name="Choi D."/>
        </authorList>
    </citation>
    <scope>NUCLEOTIDE SEQUENCE [LARGE SCALE GENOMIC DNA]</scope>
    <source>
        <strain evidence="4">cv. CM334</strain>
    </source>
</reference>
<evidence type="ECO:0000313" key="3">
    <source>
        <dbReference type="EMBL" id="PHT81483.1"/>
    </source>
</evidence>
<dbReference type="GO" id="GO:0000244">
    <property type="term" value="P:spliceosomal tri-snRNP complex assembly"/>
    <property type="evidence" value="ECO:0007669"/>
    <property type="project" value="InterPro"/>
</dbReference>
<dbReference type="Gene3D" id="1.10.287.4070">
    <property type="match status" value="1"/>
</dbReference>
<dbReference type="EMBL" id="AYRZ02000005">
    <property type="protein sequence ID" value="PHT81483.1"/>
    <property type="molecule type" value="Genomic_DNA"/>
</dbReference>
<dbReference type="InterPro" id="IPR036070">
    <property type="entry name" value="Nop_dom_sf"/>
</dbReference>
<organism evidence="3 4">
    <name type="scientific">Capsicum annuum</name>
    <name type="common">Capsicum pepper</name>
    <dbReference type="NCBI Taxonomy" id="4072"/>
    <lineage>
        <taxon>Eukaryota</taxon>
        <taxon>Viridiplantae</taxon>
        <taxon>Streptophyta</taxon>
        <taxon>Embryophyta</taxon>
        <taxon>Tracheophyta</taxon>
        <taxon>Spermatophyta</taxon>
        <taxon>Magnoliopsida</taxon>
        <taxon>eudicotyledons</taxon>
        <taxon>Gunneridae</taxon>
        <taxon>Pentapetalae</taxon>
        <taxon>asterids</taxon>
        <taxon>lamiids</taxon>
        <taxon>Solanales</taxon>
        <taxon>Solanaceae</taxon>
        <taxon>Solanoideae</taxon>
        <taxon>Capsiceae</taxon>
        <taxon>Capsicum</taxon>
    </lineage>
</organism>
<feature type="region of interest" description="Disordered" evidence="1">
    <location>
        <begin position="240"/>
        <end position="260"/>
    </location>
</feature>
<dbReference type="Proteomes" id="UP000222542">
    <property type="component" value="Unassembled WGS sequence"/>
</dbReference>
<dbReference type="Gramene" id="PHT81483">
    <property type="protein sequence ID" value="PHT81483"/>
    <property type="gene ID" value="T459_14498"/>
</dbReference>
<accession>A0A2G2ZHM3</accession>
<dbReference type="InterPro" id="IPR042239">
    <property type="entry name" value="Nop_C"/>
</dbReference>
<dbReference type="SUPFAM" id="SSF89124">
    <property type="entry name" value="Nop domain"/>
    <property type="match status" value="1"/>
</dbReference>
<evidence type="ECO:0000259" key="2">
    <source>
        <dbReference type="Pfam" id="PF01798"/>
    </source>
</evidence>
<dbReference type="GO" id="GO:0000398">
    <property type="term" value="P:mRNA splicing, via spliceosome"/>
    <property type="evidence" value="ECO:0000318"/>
    <property type="project" value="GO_Central"/>
</dbReference>
<dbReference type="InterPro" id="IPR002687">
    <property type="entry name" value="Nop_dom"/>
</dbReference>
<evidence type="ECO:0000313" key="4">
    <source>
        <dbReference type="Proteomes" id="UP000222542"/>
    </source>
</evidence>
<dbReference type="AlphaFoldDB" id="A0A2G2ZHM3"/>
<evidence type="ECO:0000256" key="1">
    <source>
        <dbReference type="SAM" id="MobiDB-lite"/>
    </source>
</evidence>
<keyword evidence="4" id="KW-1185">Reference proteome</keyword>
<dbReference type="PANTHER" id="PTHR13904:SF0">
    <property type="entry name" value="U4_U6 SMALL NUCLEAR RIBONUCLEOPROTEIN PRP31"/>
    <property type="match status" value="1"/>
</dbReference>
<dbReference type="GO" id="GO:0005687">
    <property type="term" value="C:U4 snRNP"/>
    <property type="evidence" value="ECO:0000318"/>
    <property type="project" value="GO_Central"/>
</dbReference>
<dbReference type="STRING" id="4072.A0A2G2ZHM3"/>
<dbReference type="GO" id="GO:0046540">
    <property type="term" value="C:U4/U6 x U5 tri-snRNP complex"/>
    <property type="evidence" value="ECO:0007669"/>
    <property type="project" value="InterPro"/>
</dbReference>